<evidence type="ECO:0008006" key="4">
    <source>
        <dbReference type="Google" id="ProtNLM"/>
    </source>
</evidence>
<gene>
    <name evidence="2" type="ORF">HAX54_045026</name>
</gene>
<keyword evidence="1" id="KW-0433">Leucine-rich repeat</keyword>
<name>A0ABS8SRE3_DATST</name>
<comment type="caution">
    <text evidence="2">The sequence shown here is derived from an EMBL/GenBank/DDBJ whole genome shotgun (WGS) entry which is preliminary data.</text>
</comment>
<reference evidence="2 3" key="1">
    <citation type="journal article" date="2021" name="BMC Genomics">
        <title>Datura genome reveals duplications of psychoactive alkaloid biosynthetic genes and high mutation rate following tissue culture.</title>
        <authorList>
            <person name="Rajewski A."/>
            <person name="Carter-House D."/>
            <person name="Stajich J."/>
            <person name="Litt A."/>
        </authorList>
    </citation>
    <scope>NUCLEOTIDE SEQUENCE [LARGE SCALE GENOMIC DNA]</scope>
    <source>
        <strain evidence="2">AR-01</strain>
    </source>
</reference>
<protein>
    <recommendedName>
        <fullName evidence="4">NB-ARC domain-containing protein</fullName>
    </recommendedName>
</protein>
<dbReference type="Proteomes" id="UP000823775">
    <property type="component" value="Unassembled WGS sequence"/>
</dbReference>
<dbReference type="InterPro" id="IPR042197">
    <property type="entry name" value="Apaf_helical"/>
</dbReference>
<accession>A0ABS8SRE3</accession>
<dbReference type="Gene3D" id="1.10.8.430">
    <property type="entry name" value="Helical domain of apoptotic protease-activating factors"/>
    <property type="match status" value="1"/>
</dbReference>
<dbReference type="EMBL" id="JACEIK010000694">
    <property type="protein sequence ID" value="MCD7461027.1"/>
    <property type="molecule type" value="Genomic_DNA"/>
</dbReference>
<organism evidence="2 3">
    <name type="scientific">Datura stramonium</name>
    <name type="common">Jimsonweed</name>
    <name type="synonym">Common thornapple</name>
    <dbReference type="NCBI Taxonomy" id="4076"/>
    <lineage>
        <taxon>Eukaryota</taxon>
        <taxon>Viridiplantae</taxon>
        <taxon>Streptophyta</taxon>
        <taxon>Embryophyta</taxon>
        <taxon>Tracheophyta</taxon>
        <taxon>Spermatophyta</taxon>
        <taxon>Magnoliopsida</taxon>
        <taxon>eudicotyledons</taxon>
        <taxon>Gunneridae</taxon>
        <taxon>Pentapetalae</taxon>
        <taxon>asterids</taxon>
        <taxon>lamiids</taxon>
        <taxon>Solanales</taxon>
        <taxon>Solanaceae</taxon>
        <taxon>Solanoideae</taxon>
        <taxon>Datureae</taxon>
        <taxon>Datura</taxon>
    </lineage>
</organism>
<evidence type="ECO:0000313" key="3">
    <source>
        <dbReference type="Proteomes" id="UP000823775"/>
    </source>
</evidence>
<sequence>MGGIGKTSLARACYNGPCLVNHFDTRACRKVFAKESSPPELEKVAMEMVFRCQGLPLAIVTVAGLSLRSARH</sequence>
<proteinExistence type="predicted"/>
<evidence type="ECO:0000256" key="1">
    <source>
        <dbReference type="ARBA" id="ARBA00022614"/>
    </source>
</evidence>
<keyword evidence="3" id="KW-1185">Reference proteome</keyword>
<evidence type="ECO:0000313" key="2">
    <source>
        <dbReference type="EMBL" id="MCD7461027.1"/>
    </source>
</evidence>